<feature type="compositionally biased region" description="Polar residues" evidence="1">
    <location>
        <begin position="233"/>
        <end position="247"/>
    </location>
</feature>
<evidence type="ECO:0000256" key="1">
    <source>
        <dbReference type="SAM" id="MobiDB-lite"/>
    </source>
</evidence>
<feature type="compositionally biased region" description="Polar residues" evidence="1">
    <location>
        <begin position="35"/>
        <end position="63"/>
    </location>
</feature>
<reference evidence="3" key="1">
    <citation type="submission" date="2016-11" db="UniProtKB">
        <authorList>
            <consortium name="WormBaseParasite"/>
        </authorList>
    </citation>
    <scope>IDENTIFICATION</scope>
</reference>
<evidence type="ECO:0000313" key="3">
    <source>
        <dbReference type="WBParaSite" id="maker-uti_cns_0046275-snap-gene-0.2-mRNA-1"/>
    </source>
</evidence>
<keyword evidence="2" id="KW-1185">Reference proteome</keyword>
<evidence type="ECO:0000313" key="2">
    <source>
        <dbReference type="Proteomes" id="UP000095280"/>
    </source>
</evidence>
<accession>A0A1I8J8Z9</accession>
<organism evidence="2 3">
    <name type="scientific">Macrostomum lignano</name>
    <dbReference type="NCBI Taxonomy" id="282301"/>
    <lineage>
        <taxon>Eukaryota</taxon>
        <taxon>Metazoa</taxon>
        <taxon>Spiralia</taxon>
        <taxon>Lophotrochozoa</taxon>
        <taxon>Platyhelminthes</taxon>
        <taxon>Rhabditophora</taxon>
        <taxon>Macrostomorpha</taxon>
        <taxon>Macrostomida</taxon>
        <taxon>Macrostomidae</taxon>
        <taxon>Macrostomum</taxon>
    </lineage>
</organism>
<dbReference type="Proteomes" id="UP000095280">
    <property type="component" value="Unplaced"/>
</dbReference>
<feature type="compositionally biased region" description="Low complexity" evidence="1">
    <location>
        <begin position="102"/>
        <end position="145"/>
    </location>
</feature>
<feature type="compositionally biased region" description="Basic residues" evidence="1">
    <location>
        <begin position="161"/>
        <end position="171"/>
    </location>
</feature>
<feature type="region of interest" description="Disordered" evidence="1">
    <location>
        <begin position="219"/>
        <end position="259"/>
    </location>
</feature>
<feature type="region of interest" description="Disordered" evidence="1">
    <location>
        <begin position="1"/>
        <end position="171"/>
    </location>
</feature>
<protein>
    <submittedName>
        <fullName evidence="3">DM domain-containing protein</fullName>
    </submittedName>
</protein>
<sequence>RLARPPQRPPDDPSPPPPRNPAALPGLARVCGLSSLPSQPRLNRGYKSSNNKQSAAAHCQSQPEIPRFPEAPQPTASQEEGDAAQAADGRPRRRPQQRRSRSVVSVLLSLFRSESSDSPAADTKDSATAAATGTTAASAAAAAGGSERRRRHHSAGSGKPPHSRMKLKRERCPKCHGVLPLKTPDLEPVLVRPGQARRRHEIKEDSGCIIAVESRRAADGARPAAVSCPEDSGNFSMSSGAGSSTRQPEPPLPLARPPMSGLYGTGFSTCVPRIPNRDAPVSNNCLPMRG</sequence>
<dbReference type="WBParaSite" id="maker-uti_cns_0046275-snap-gene-0.2-mRNA-1">
    <property type="protein sequence ID" value="maker-uti_cns_0046275-snap-gene-0.2-mRNA-1"/>
    <property type="gene ID" value="maker-uti_cns_0046275-snap-gene-0.2"/>
</dbReference>
<feature type="compositionally biased region" description="Basic residues" evidence="1">
    <location>
        <begin position="91"/>
        <end position="101"/>
    </location>
</feature>
<name>A0A1I8J8Z9_9PLAT</name>
<dbReference type="AlphaFoldDB" id="A0A1I8J8Z9"/>
<feature type="compositionally biased region" description="Pro residues" evidence="1">
    <location>
        <begin position="1"/>
        <end position="20"/>
    </location>
</feature>
<proteinExistence type="predicted"/>